<gene>
    <name evidence="1" type="ordered locus">Fnod_0737</name>
</gene>
<dbReference type="STRING" id="381764.Fnod_0737"/>
<organism evidence="1 2">
    <name type="scientific">Fervidobacterium nodosum (strain ATCC 35602 / DSM 5306 / Rt17-B1)</name>
    <dbReference type="NCBI Taxonomy" id="381764"/>
    <lineage>
        <taxon>Bacteria</taxon>
        <taxon>Thermotogati</taxon>
        <taxon>Thermotogota</taxon>
        <taxon>Thermotogae</taxon>
        <taxon>Thermotogales</taxon>
        <taxon>Fervidobacteriaceae</taxon>
        <taxon>Fervidobacterium</taxon>
    </lineage>
</organism>
<dbReference type="KEGG" id="fno:Fnod_0737"/>
<protein>
    <submittedName>
        <fullName evidence="1">Uncharacterized protein</fullName>
    </submittedName>
</protein>
<reference evidence="1 2" key="2">
    <citation type="journal article" date="2009" name="Proc. Natl. Acad. Sci. U.S.A.">
        <title>On the chimeric nature, thermophilic origin, and phylogenetic placement of the Thermotogales.</title>
        <authorList>
            <person name="Zhaxybayeva O."/>
            <person name="Swithers K.S."/>
            <person name="Lapierre P."/>
            <person name="Fournier G.P."/>
            <person name="Bickhart D.M."/>
            <person name="DeBoy R.T."/>
            <person name="Nelson K.E."/>
            <person name="Nesbo C.L."/>
            <person name="Doolittle W.F."/>
            <person name="Gogarten J.P."/>
            <person name="Noll K.M."/>
        </authorList>
    </citation>
    <scope>NUCLEOTIDE SEQUENCE [LARGE SCALE GENOMIC DNA]</scope>
    <source>
        <strain evidence="2">ATCC 35602 / DSM 5306 / Rt17-B1</strain>
    </source>
</reference>
<evidence type="ECO:0000313" key="2">
    <source>
        <dbReference type="Proteomes" id="UP000002415"/>
    </source>
</evidence>
<dbReference type="EMBL" id="CP000771">
    <property type="protein sequence ID" value="ABS60592.1"/>
    <property type="molecule type" value="Genomic_DNA"/>
</dbReference>
<proteinExistence type="predicted"/>
<name>A7HL09_FERNB</name>
<dbReference type="AlphaFoldDB" id="A7HL09"/>
<dbReference type="RefSeq" id="WP_011993910.1">
    <property type="nucleotide sequence ID" value="NC_009718.1"/>
</dbReference>
<dbReference type="HOGENOM" id="CLU_1803289_0_0_0"/>
<sequence>MMRKFLTVMLIMVFALSMSSLVFGAKKKSVVSLKEIYDLDSLTGMYFELFLKEYNLKMPKKIDLNFAQSRSEFQVLVNLTNINTNLGAVTVNGVIVISDDKITDKNRKDILKELMRITLMENKKKEKDIERIIDEFFKKKGIK</sequence>
<keyword evidence="2" id="KW-1185">Reference proteome</keyword>
<dbReference type="Proteomes" id="UP000002415">
    <property type="component" value="Chromosome"/>
</dbReference>
<evidence type="ECO:0000313" key="1">
    <source>
        <dbReference type="EMBL" id="ABS60592.1"/>
    </source>
</evidence>
<dbReference type="OrthoDB" id="9880335at2"/>
<accession>A7HL09</accession>
<reference evidence="1 2" key="1">
    <citation type="submission" date="2007-07" db="EMBL/GenBank/DDBJ databases">
        <title>Complete sequence of Fervidobacterium nodosum Rt17-B1.</title>
        <authorList>
            <consortium name="US DOE Joint Genome Institute"/>
            <person name="Copeland A."/>
            <person name="Lucas S."/>
            <person name="Lapidus A."/>
            <person name="Barry K."/>
            <person name="Glavina del Rio T."/>
            <person name="Dalin E."/>
            <person name="Tice H."/>
            <person name="Pitluck S."/>
            <person name="Saunders E."/>
            <person name="Brettin T."/>
            <person name="Bruce D."/>
            <person name="Detter J.C."/>
            <person name="Han C."/>
            <person name="Schmutz J."/>
            <person name="Larimer F."/>
            <person name="Land M."/>
            <person name="Hauser L."/>
            <person name="Kyrpides N."/>
            <person name="Mikhailova N."/>
            <person name="Nelson K."/>
            <person name="Gogarten J.P."/>
            <person name="Noll K."/>
            <person name="Richardson P."/>
        </authorList>
    </citation>
    <scope>NUCLEOTIDE SEQUENCE [LARGE SCALE GENOMIC DNA]</scope>
    <source>
        <strain evidence="2">ATCC 35602 / DSM 5306 / Rt17-B1</strain>
    </source>
</reference>